<dbReference type="EMBL" id="JANAKD010000146">
    <property type="protein sequence ID" value="KAJ3496986.1"/>
    <property type="molecule type" value="Genomic_DNA"/>
</dbReference>
<keyword evidence="2" id="KW-1185">Reference proteome</keyword>
<accession>A0ACC1R1P1</accession>
<proteinExistence type="predicted"/>
<gene>
    <name evidence="1" type="ORF">NLG97_g2246</name>
</gene>
<reference evidence="1" key="1">
    <citation type="submission" date="2022-07" db="EMBL/GenBank/DDBJ databases">
        <title>Genome Sequence of Lecanicillium saksenae.</title>
        <authorList>
            <person name="Buettner E."/>
        </authorList>
    </citation>
    <scope>NUCLEOTIDE SEQUENCE</scope>
    <source>
        <strain evidence="1">VT-O1</strain>
    </source>
</reference>
<comment type="caution">
    <text evidence="1">The sequence shown here is derived from an EMBL/GenBank/DDBJ whole genome shotgun (WGS) entry which is preliminary data.</text>
</comment>
<name>A0ACC1R1P1_9HYPO</name>
<organism evidence="1 2">
    <name type="scientific">Lecanicillium saksenae</name>
    <dbReference type="NCBI Taxonomy" id="468837"/>
    <lineage>
        <taxon>Eukaryota</taxon>
        <taxon>Fungi</taxon>
        <taxon>Dikarya</taxon>
        <taxon>Ascomycota</taxon>
        <taxon>Pezizomycotina</taxon>
        <taxon>Sordariomycetes</taxon>
        <taxon>Hypocreomycetidae</taxon>
        <taxon>Hypocreales</taxon>
        <taxon>Cordycipitaceae</taxon>
        <taxon>Lecanicillium</taxon>
    </lineage>
</organism>
<evidence type="ECO:0000313" key="1">
    <source>
        <dbReference type="EMBL" id="KAJ3496986.1"/>
    </source>
</evidence>
<evidence type="ECO:0000313" key="2">
    <source>
        <dbReference type="Proteomes" id="UP001148737"/>
    </source>
</evidence>
<protein>
    <submittedName>
        <fullName evidence="1">Uncharacterized protein</fullName>
    </submittedName>
</protein>
<dbReference type="Proteomes" id="UP001148737">
    <property type="component" value="Unassembled WGS sequence"/>
</dbReference>
<sequence length="402" mass="43973">MVRPITFEVEQWMDQYETTPGVLNVAETCASSISIDELTSLSGDKDAAAPFRTSTRLTYGPIWGSPELRRRVAELHTSGNNQPLNKENVIITQGGIGANFLTLFTLLGPSDHVICVYPTYQQLYSVPESLGAQVSLWKLRAENGFIPDCSELQGMSFNLLTSPWMIIINNPNNPSGILIPKAVLGEIVEFARARDIIVMSDEVYRPLFHQAIDSGAELPPPITSFGYNKTIVTGSMSKAWAMAGIRIGWIVTPSSEIMGDLAAARDYTTISVSQVDDQIATYALAAARGPLSQRNVRLAVHNLGILEAFINQHSSVCDWVRPNAGTTAFIRFKNKKGEPVDDVSFCLDLLQQTKILLVPGSKCFGSGSEDFAGYVRFGYVCETAVLEEALPKLAEYIKATLV</sequence>